<dbReference type="EMBL" id="BMQL01000010">
    <property type="protein sequence ID" value="GGR08603.1"/>
    <property type="molecule type" value="Genomic_DNA"/>
</dbReference>
<sequence>MTVWLIFVVLPIVLIALSFRIRPVRDVEGDVQGSRLFARGLFGSGHSELKADERSVREDTEPRPFRLE</sequence>
<evidence type="ECO:0000313" key="2">
    <source>
        <dbReference type="Proteomes" id="UP000603865"/>
    </source>
</evidence>
<reference evidence="1" key="1">
    <citation type="journal article" date="2014" name="Int. J. Syst. Evol. Microbiol.">
        <title>Complete genome sequence of Corynebacterium casei LMG S-19264T (=DSM 44701T), isolated from a smear-ripened cheese.</title>
        <authorList>
            <consortium name="US DOE Joint Genome Institute (JGI-PGF)"/>
            <person name="Walter F."/>
            <person name="Albersmeier A."/>
            <person name="Kalinowski J."/>
            <person name="Ruckert C."/>
        </authorList>
    </citation>
    <scope>NUCLEOTIDE SEQUENCE</scope>
    <source>
        <strain evidence="1">JCM 31311</strain>
    </source>
</reference>
<name>A0A918C6S4_9DEIO</name>
<evidence type="ECO:0000313" key="1">
    <source>
        <dbReference type="EMBL" id="GGR08603.1"/>
    </source>
</evidence>
<comment type="caution">
    <text evidence="1">The sequence shown here is derived from an EMBL/GenBank/DDBJ whole genome shotgun (WGS) entry which is preliminary data.</text>
</comment>
<dbReference type="Proteomes" id="UP000603865">
    <property type="component" value="Unassembled WGS sequence"/>
</dbReference>
<dbReference type="AlphaFoldDB" id="A0A918C6S4"/>
<accession>A0A918C6S4</accession>
<dbReference type="RefSeq" id="WP_189090237.1">
    <property type="nucleotide sequence ID" value="NZ_BMQL01000010.1"/>
</dbReference>
<protein>
    <submittedName>
        <fullName evidence="1">Uncharacterized protein</fullName>
    </submittedName>
</protein>
<organism evidence="1 2">
    <name type="scientific">Deinococcus ruber</name>
    <dbReference type="NCBI Taxonomy" id="1848197"/>
    <lineage>
        <taxon>Bacteria</taxon>
        <taxon>Thermotogati</taxon>
        <taxon>Deinococcota</taxon>
        <taxon>Deinococci</taxon>
        <taxon>Deinococcales</taxon>
        <taxon>Deinococcaceae</taxon>
        <taxon>Deinococcus</taxon>
    </lineage>
</organism>
<proteinExistence type="predicted"/>
<keyword evidence="2" id="KW-1185">Reference proteome</keyword>
<reference evidence="1" key="2">
    <citation type="submission" date="2020-09" db="EMBL/GenBank/DDBJ databases">
        <authorList>
            <person name="Sun Q."/>
            <person name="Ohkuma M."/>
        </authorList>
    </citation>
    <scope>NUCLEOTIDE SEQUENCE</scope>
    <source>
        <strain evidence="1">JCM 31311</strain>
    </source>
</reference>
<gene>
    <name evidence="1" type="ORF">GCM10008957_21710</name>
</gene>